<feature type="region of interest" description="Disordered" evidence="1">
    <location>
        <begin position="573"/>
        <end position="607"/>
    </location>
</feature>
<proteinExistence type="predicted"/>
<reference evidence="2 3" key="1">
    <citation type="submission" date="2024-09" db="EMBL/GenBank/DDBJ databases">
        <authorList>
            <person name="Sun Q."/>
            <person name="Mori K."/>
        </authorList>
    </citation>
    <scope>NUCLEOTIDE SEQUENCE [LARGE SCALE GENOMIC DNA]</scope>
    <source>
        <strain evidence="2 3">TBRC 2205</strain>
    </source>
</reference>
<keyword evidence="3" id="KW-1185">Reference proteome</keyword>
<protein>
    <submittedName>
        <fullName evidence="2">Trypsin-like peptidase domain-containing protein</fullName>
    </submittedName>
</protein>
<accession>A0ABV6P4G6</accession>
<dbReference type="RefSeq" id="WP_377342665.1">
    <property type="nucleotide sequence ID" value="NZ_JBHLUE010000021.1"/>
</dbReference>
<evidence type="ECO:0000313" key="3">
    <source>
        <dbReference type="Proteomes" id="UP001589894"/>
    </source>
</evidence>
<comment type="caution">
    <text evidence="2">The sequence shown here is derived from an EMBL/GenBank/DDBJ whole genome shotgun (WGS) entry which is preliminary data.</text>
</comment>
<dbReference type="Pfam" id="PF13365">
    <property type="entry name" value="Trypsin_2"/>
    <property type="match status" value="1"/>
</dbReference>
<dbReference type="InterPro" id="IPR009003">
    <property type="entry name" value="Peptidase_S1_PA"/>
</dbReference>
<dbReference type="EMBL" id="JBHLUE010000021">
    <property type="protein sequence ID" value="MFC0567367.1"/>
    <property type="molecule type" value="Genomic_DNA"/>
</dbReference>
<dbReference type="Proteomes" id="UP001589894">
    <property type="component" value="Unassembled WGS sequence"/>
</dbReference>
<gene>
    <name evidence="2" type="ORF">ACFFHU_24905</name>
</gene>
<sequence length="607" mass="63603">MTYDEAYVERAIEVQNANNARLLGLPGVRRVALGCKEVDGVSTDRLAIRVHVTRKRAAASVAAEELIPATIDGIPVDVIDPAREARVEPVSALAPVPGAVMTSGMFSDSSLRSEVQRPVIGGVQLMSAAFIRPEFPNKGAHAAGGTLGCLLWDRDHHERGYVLTCQHVIDSDGQAFVDRGDTKVGSPDTQTKSTCCGTDNIIGVYLDGAHPGGQSDQAVVTLRAGMRWQPRVLEVGRIPVHTPVQRADLVTLMTGKGQVRKRGARTGLTGGIIAEINGTDGTAFFAIRIRPNNNPAARSGDRLVFADKGDSGAALVDDDNRVLGIVTARFKSGGEGGDSLPEGDGIERISGRALPINRVLQNLHTIFDHRTPPLTLRLEVAMSNSDAEVFTVPGGGSTVAVPAELAPLVDTATFLGGRDPDGAVRAPVGRAWFTADGPTPDRLAAVRRALEPTVVGGRLTAFWDRHQRELMALINNDRRVTLAWHRGGGAAIFQALVRMMSQPDLALPETISGTPVAVCVDRLAATLAQRGSPALAEDLRGLQAIMPDIGGRTVPELLVAFGAEPVELAAVGARSGGGAQPGRSPGAQTAGGVGARASGDGAEVDRG</sequence>
<evidence type="ECO:0000313" key="2">
    <source>
        <dbReference type="EMBL" id="MFC0567367.1"/>
    </source>
</evidence>
<dbReference type="SUPFAM" id="SSF50494">
    <property type="entry name" value="Trypsin-like serine proteases"/>
    <property type="match status" value="1"/>
</dbReference>
<name>A0ABV6P4G6_9ACTN</name>
<evidence type="ECO:0000256" key="1">
    <source>
        <dbReference type="SAM" id="MobiDB-lite"/>
    </source>
</evidence>
<organism evidence="2 3">
    <name type="scientific">Plantactinospora siamensis</name>
    <dbReference type="NCBI Taxonomy" id="555372"/>
    <lineage>
        <taxon>Bacteria</taxon>
        <taxon>Bacillati</taxon>
        <taxon>Actinomycetota</taxon>
        <taxon>Actinomycetes</taxon>
        <taxon>Micromonosporales</taxon>
        <taxon>Micromonosporaceae</taxon>
        <taxon>Plantactinospora</taxon>
    </lineage>
</organism>